<proteinExistence type="predicted"/>
<dbReference type="GO" id="GO:0016020">
    <property type="term" value="C:membrane"/>
    <property type="evidence" value="ECO:0007669"/>
    <property type="project" value="GOC"/>
</dbReference>
<dbReference type="PANTHER" id="PTHR31302">
    <property type="entry name" value="TRANSMEMBRANE PROTEIN WITH METALLOPHOSPHOESTERASE DOMAIN-RELATED"/>
    <property type="match status" value="1"/>
</dbReference>
<reference evidence="3" key="1">
    <citation type="submission" date="2016-05" db="EMBL/GenBank/DDBJ databases">
        <authorList>
            <person name="Liu B."/>
            <person name="Wang J."/>
            <person name="Zhu Y."/>
            <person name="Liu G."/>
            <person name="Chen Q."/>
            <person name="Chen Z."/>
            <person name="Lan J."/>
            <person name="Che J."/>
            <person name="Ge C."/>
            <person name="Shi H."/>
            <person name="Pan Z."/>
            <person name="Liu X."/>
        </authorList>
    </citation>
    <scope>NUCLEOTIDE SEQUENCE [LARGE SCALE GENOMIC DNA]</scope>
    <source>
        <strain evidence="3">FJAT-27215</strain>
    </source>
</reference>
<name>A0A1B9B9I2_9BACI</name>
<dbReference type="PANTHER" id="PTHR31302:SF32">
    <property type="entry name" value="PHOSPHOESTERASE"/>
    <property type="match status" value="1"/>
</dbReference>
<comment type="caution">
    <text evidence="2">The sequence shown here is derived from an EMBL/GenBank/DDBJ whole genome shotgun (WGS) entry which is preliminary data.</text>
</comment>
<dbReference type="InterPro" id="IPR004843">
    <property type="entry name" value="Calcineurin-like_PHP"/>
</dbReference>
<dbReference type="InterPro" id="IPR051158">
    <property type="entry name" value="Metallophosphoesterase_sf"/>
</dbReference>
<dbReference type="SUPFAM" id="SSF56300">
    <property type="entry name" value="Metallo-dependent phosphatases"/>
    <property type="match status" value="1"/>
</dbReference>
<dbReference type="EMBL" id="MAYT01000001">
    <property type="protein sequence ID" value="OCA92731.1"/>
    <property type="molecule type" value="Genomic_DNA"/>
</dbReference>
<dbReference type="GO" id="GO:0009245">
    <property type="term" value="P:lipid A biosynthetic process"/>
    <property type="evidence" value="ECO:0007669"/>
    <property type="project" value="TreeGrafter"/>
</dbReference>
<dbReference type="Pfam" id="PF00149">
    <property type="entry name" value="Metallophos"/>
    <property type="match status" value="1"/>
</dbReference>
<dbReference type="GO" id="GO:0008758">
    <property type="term" value="F:UDP-2,3-diacylglucosamine hydrolase activity"/>
    <property type="evidence" value="ECO:0007669"/>
    <property type="project" value="TreeGrafter"/>
</dbReference>
<organism evidence="2 3">
    <name type="scientific">Pseudobacillus wudalianchiensis</name>
    <dbReference type="NCBI Taxonomy" id="1743143"/>
    <lineage>
        <taxon>Bacteria</taxon>
        <taxon>Bacillati</taxon>
        <taxon>Bacillota</taxon>
        <taxon>Bacilli</taxon>
        <taxon>Bacillales</taxon>
        <taxon>Bacillaceae</taxon>
        <taxon>Pseudobacillus</taxon>
    </lineage>
</organism>
<dbReference type="Gene3D" id="3.60.21.10">
    <property type="match status" value="1"/>
</dbReference>
<sequence length="256" mass="28787">MMFYLAIAFLFLVSLVVFMWREAQRNEVLADVLTFPHYPWQKPLTIFFISDIHRRTIHPSIIEQVKGRTDIVIIGGDLAEKGVPLERISRNLESLKQVAPVFFVWGNNDYEIPSAELSKLFQEQGIHVLRNDSFCLSADVTDDSSVYLIGVDDVSKGNSCKTSAFKEVRNEAFKILVSHNPIFRNKLTAADDVSLFLSGHTHGGQIRFLGFGPYKKGGWERQGEMEVLVSNGYGTSGVPLRLGAKAETHLITIKKE</sequence>
<feature type="domain" description="Calcineurin-like phosphoesterase" evidence="1">
    <location>
        <begin position="45"/>
        <end position="203"/>
    </location>
</feature>
<evidence type="ECO:0000313" key="3">
    <source>
        <dbReference type="Proteomes" id="UP000092578"/>
    </source>
</evidence>
<dbReference type="AlphaFoldDB" id="A0A1B9B9I2"/>
<dbReference type="Proteomes" id="UP000092578">
    <property type="component" value="Unassembled WGS sequence"/>
</dbReference>
<accession>A0A1B9B9I2</accession>
<dbReference type="InterPro" id="IPR029052">
    <property type="entry name" value="Metallo-depent_PP-like"/>
</dbReference>
<gene>
    <name evidence="2" type="ORF">A8F95_03300</name>
</gene>
<protein>
    <recommendedName>
        <fullName evidence="1">Calcineurin-like phosphoesterase domain-containing protein</fullName>
    </recommendedName>
</protein>
<evidence type="ECO:0000313" key="2">
    <source>
        <dbReference type="EMBL" id="OCA92731.1"/>
    </source>
</evidence>
<keyword evidence="3" id="KW-1185">Reference proteome</keyword>
<evidence type="ECO:0000259" key="1">
    <source>
        <dbReference type="Pfam" id="PF00149"/>
    </source>
</evidence>